<dbReference type="EMBL" id="AP018174">
    <property type="protein sequence ID" value="BAY19515.1"/>
    <property type="molecule type" value="Genomic_DNA"/>
</dbReference>
<name>A0A1Z4GPR8_9CYAN</name>
<dbReference type="OrthoDB" id="537092at2"/>
<dbReference type="InterPro" id="IPR025638">
    <property type="entry name" value="DUF4336"/>
</dbReference>
<evidence type="ECO:0008006" key="3">
    <source>
        <dbReference type="Google" id="ProtNLM"/>
    </source>
</evidence>
<reference evidence="1 2" key="1">
    <citation type="submission" date="2017-06" db="EMBL/GenBank/DDBJ databases">
        <title>Genome sequencing of cyanobaciteial culture collection at National Institute for Environmental Studies (NIES).</title>
        <authorList>
            <person name="Hirose Y."/>
            <person name="Shimura Y."/>
            <person name="Fujisawa T."/>
            <person name="Nakamura Y."/>
            <person name="Kawachi M."/>
        </authorList>
    </citation>
    <scope>NUCLEOTIDE SEQUENCE [LARGE SCALE GENOMIC DNA]</scope>
    <source>
        <strain evidence="1 2">NIES-21</strain>
    </source>
</reference>
<keyword evidence="2" id="KW-1185">Reference proteome</keyword>
<evidence type="ECO:0000313" key="1">
    <source>
        <dbReference type="EMBL" id="BAY19515.1"/>
    </source>
</evidence>
<dbReference type="AlphaFoldDB" id="A0A1Z4GPR8"/>
<gene>
    <name evidence="1" type="ORF">NIES21_53780</name>
</gene>
<protein>
    <recommendedName>
        <fullName evidence="3">DUF4336 domain-containing protein</fullName>
    </recommendedName>
</protein>
<proteinExistence type="predicted"/>
<dbReference type="Pfam" id="PF14234">
    <property type="entry name" value="DUF4336"/>
    <property type="match status" value="1"/>
</dbReference>
<sequence length="409" mass="46662">MAHDERAVTKQIHPKDISWPFWPIVPLYPYSRRRTIRKEVIKNTIWTFDQLQGIFYVVVPIRMTVVKLDAGGLLVYAPVAPTKECLQLVQELVAEHGDIKYIILPTISGIEHKVFVGPFARCFPNAQVFVAPNQWSFPLNLPLSWLGLPAKRTQVLPEDSSQAPFADELDYAILKTIDLGPGKFTEVAFFHKRSHTLLVTDAVVSVPEEPPAIVQLDPYPLLFHAKEKGSDVVADNQINRRKGWERITLFALYFQPSALDVPTWGEVFRDALKAPERSRKAYFGLFPFKWQNHWQRSFHALRGDGRLFVAPVLQTLILNRAPKETLDWADKVASWNFQWVIPCHFDAPIKAQPQQFRQAFSFLEKQPTVSTGLFNSSSYPLPEDDFKILREIDAGLNKSGIVPPAKEKI</sequence>
<evidence type="ECO:0000313" key="2">
    <source>
        <dbReference type="Proteomes" id="UP000218287"/>
    </source>
</evidence>
<dbReference type="PANTHER" id="PTHR33835:SF2">
    <property type="entry name" value="LYSINE-TRNA LIGASE"/>
    <property type="match status" value="1"/>
</dbReference>
<dbReference type="Proteomes" id="UP000218287">
    <property type="component" value="Chromosome"/>
</dbReference>
<accession>A0A1Z4GPR8</accession>
<organism evidence="1 2">
    <name type="scientific">Anabaenopsis circularis NIES-21</name>
    <dbReference type="NCBI Taxonomy" id="1085406"/>
    <lineage>
        <taxon>Bacteria</taxon>
        <taxon>Bacillati</taxon>
        <taxon>Cyanobacteriota</taxon>
        <taxon>Cyanophyceae</taxon>
        <taxon>Nostocales</taxon>
        <taxon>Nodulariaceae</taxon>
        <taxon>Anabaenopsis</taxon>
    </lineage>
</organism>
<dbReference type="PANTHER" id="PTHR33835">
    <property type="entry name" value="YALI0C07656P"/>
    <property type="match status" value="1"/>
</dbReference>